<keyword evidence="3" id="KW-1185">Reference proteome</keyword>
<dbReference type="PANTHER" id="PTHR11786">
    <property type="entry name" value="N-HYDROXYARYLAMINE O-ACETYLTRANSFERASE"/>
    <property type="match status" value="1"/>
</dbReference>
<protein>
    <submittedName>
        <fullName evidence="2">Arylamine N-acetyltransferase</fullName>
    </submittedName>
</protein>
<evidence type="ECO:0000313" key="3">
    <source>
        <dbReference type="Proteomes" id="UP000464751"/>
    </source>
</evidence>
<dbReference type="InterPro" id="IPR038765">
    <property type="entry name" value="Papain-like_cys_pep_sf"/>
</dbReference>
<dbReference type="InterPro" id="IPR001447">
    <property type="entry name" value="Arylamine_N-AcTrfase"/>
</dbReference>
<dbReference type="Pfam" id="PF00797">
    <property type="entry name" value="Acetyltransf_2"/>
    <property type="match status" value="1"/>
</dbReference>
<dbReference type="GO" id="GO:0016407">
    <property type="term" value="F:acetyltransferase activity"/>
    <property type="evidence" value="ECO:0007669"/>
    <property type="project" value="InterPro"/>
</dbReference>
<gene>
    <name evidence="2" type="ORF">G3A50_05365</name>
</gene>
<dbReference type="EMBL" id="CP048630">
    <property type="protein sequence ID" value="QIB33196.1"/>
    <property type="molecule type" value="Genomic_DNA"/>
</dbReference>
<accession>A0A6P1YKF9</accession>
<evidence type="ECO:0000256" key="1">
    <source>
        <dbReference type="ARBA" id="ARBA00006547"/>
    </source>
</evidence>
<keyword evidence="2" id="KW-0808">Transferase</keyword>
<proteinExistence type="inferred from homology"/>
<dbReference type="Gene3D" id="3.30.2140.10">
    <property type="entry name" value="Arylamine N-acetyltransferase"/>
    <property type="match status" value="1"/>
</dbReference>
<dbReference type="KEGG" id="apra:G3A50_05365"/>
<dbReference type="SUPFAM" id="SSF54001">
    <property type="entry name" value="Cysteine proteinases"/>
    <property type="match status" value="1"/>
</dbReference>
<name>A0A6P1YKF9_9HYPH</name>
<sequence>MLTPDHVTAGDIAHESDVSHTAAIRLTPAELDAYLARIGLGHPRAADLPTLIALHHAHVTSFTWEAIDAFMGWPISPRPHDAFAKMVEGRRGGWCYEMNGLFGAALAGLGYRVTRLCGGVRRADMGDMAIGNHLTLRVDLDQPYLAEVGLGDAILAPLPMRVGNVVQHGRAFSISQADAGWLRFHNHPHGAAPSFDFLPDYKDEATLEAVHDVLTRDAGSPFVRNLVLQRHAPGRTEGIFNHKRRIVTVAGVEERPIADAREFARLLRDVFLIEVADTDAIWERVVEIERDWLAA</sequence>
<dbReference type="RefSeq" id="WP_163074294.1">
    <property type="nucleotide sequence ID" value="NZ_CP048630.1"/>
</dbReference>
<reference evidence="2 3" key="1">
    <citation type="submission" date="2020-02" db="EMBL/GenBank/DDBJ databases">
        <authorList>
            <person name="Li G."/>
        </authorList>
    </citation>
    <scope>NUCLEOTIDE SEQUENCE [LARGE SCALE GENOMIC DNA]</scope>
    <source>
        <strain evidence="2 3">DSM 102029</strain>
    </source>
</reference>
<dbReference type="Proteomes" id="UP000464751">
    <property type="component" value="Chromosome"/>
</dbReference>
<dbReference type="PANTHER" id="PTHR11786:SF0">
    <property type="entry name" value="ARYLAMINE N-ACETYLTRANSFERASE 4-RELATED"/>
    <property type="match status" value="1"/>
</dbReference>
<evidence type="ECO:0000313" key="2">
    <source>
        <dbReference type="EMBL" id="QIB33196.1"/>
    </source>
</evidence>
<comment type="similarity">
    <text evidence="1">Belongs to the arylamine N-acetyltransferase family.</text>
</comment>
<organism evidence="2 3">
    <name type="scientific">Ancylobacter pratisalsi</name>
    <dbReference type="NCBI Taxonomy" id="1745854"/>
    <lineage>
        <taxon>Bacteria</taxon>
        <taxon>Pseudomonadati</taxon>
        <taxon>Pseudomonadota</taxon>
        <taxon>Alphaproteobacteria</taxon>
        <taxon>Hyphomicrobiales</taxon>
        <taxon>Xanthobacteraceae</taxon>
        <taxon>Ancylobacter</taxon>
    </lineage>
</organism>
<dbReference type="AlphaFoldDB" id="A0A6P1YKF9"/>
<dbReference type="Gene3D" id="2.40.128.150">
    <property type="entry name" value="Cysteine proteinases"/>
    <property type="match status" value="1"/>
</dbReference>